<keyword evidence="1" id="KW-0378">Hydrolase</keyword>
<evidence type="ECO:0000313" key="4">
    <source>
        <dbReference type="Proteomes" id="UP001166052"/>
    </source>
</evidence>
<organism evidence="3 4">
    <name type="scientific">Polypterus senegalus</name>
    <name type="common">Senegal bichir</name>
    <dbReference type="NCBI Taxonomy" id="55291"/>
    <lineage>
        <taxon>Eukaryota</taxon>
        <taxon>Metazoa</taxon>
        <taxon>Chordata</taxon>
        <taxon>Craniata</taxon>
        <taxon>Vertebrata</taxon>
        <taxon>Euteleostomi</taxon>
        <taxon>Actinopterygii</taxon>
        <taxon>Polypteriformes</taxon>
        <taxon>Polypteridae</taxon>
        <taxon>Polypterus</taxon>
    </lineage>
</organism>
<keyword evidence="1" id="KW-0482">Metalloprotease</keyword>
<evidence type="ECO:0000256" key="2">
    <source>
        <dbReference type="SAM" id="MobiDB-lite"/>
    </source>
</evidence>
<keyword evidence="4" id="KW-1185">Reference proteome</keyword>
<dbReference type="InterPro" id="IPR000180">
    <property type="entry name" value="Dipep_AS"/>
</dbReference>
<dbReference type="InterPro" id="IPR008257">
    <property type="entry name" value="Pept_M19"/>
</dbReference>
<name>A0ABS2YWQ6_POLSE</name>
<dbReference type="Pfam" id="PF01244">
    <property type="entry name" value="Peptidase_M19"/>
    <property type="match status" value="1"/>
</dbReference>
<dbReference type="PANTHER" id="PTHR10443:SF9">
    <property type="entry name" value="DIPEPTIDASE 2"/>
    <property type="match status" value="1"/>
</dbReference>
<protein>
    <recommendedName>
        <fullName evidence="1">Dipeptidase</fullName>
        <ecNumber evidence="1">3.4.13.19</ecNumber>
    </recommendedName>
</protein>
<keyword evidence="1" id="KW-0645">Protease</keyword>
<comment type="subcellular location">
    <subcellularLocation>
        <location evidence="1">Membrane</location>
        <topology evidence="1">Lipid-anchor</topology>
        <topology evidence="1">GPI-anchor</topology>
    </subcellularLocation>
</comment>
<dbReference type="PROSITE" id="PS51365">
    <property type="entry name" value="RENAL_DIPEPTIDASE_2"/>
    <property type="match status" value="2"/>
</dbReference>
<feature type="region of interest" description="Disordered" evidence="2">
    <location>
        <begin position="430"/>
        <end position="466"/>
    </location>
</feature>
<feature type="non-terminal residue" evidence="3">
    <location>
        <position position="1"/>
    </location>
</feature>
<dbReference type="SUPFAM" id="SSF51556">
    <property type="entry name" value="Metallo-dependent hydrolases"/>
    <property type="match status" value="1"/>
</dbReference>
<keyword evidence="1" id="KW-0224">Dipeptidase</keyword>
<reference evidence="3" key="1">
    <citation type="journal article" date="2021" name="Cell">
        <title>Tracing the genetic footprints of vertebrate landing in non-teleost ray-finned fishes.</title>
        <authorList>
            <person name="Bi X."/>
            <person name="Wang K."/>
            <person name="Yang L."/>
            <person name="Pan H."/>
            <person name="Jiang H."/>
            <person name="Wei Q."/>
            <person name="Fang M."/>
            <person name="Yu H."/>
            <person name="Zhu C."/>
            <person name="Cai Y."/>
            <person name="He Y."/>
            <person name="Gan X."/>
            <person name="Zeng H."/>
            <person name="Yu D."/>
            <person name="Zhu Y."/>
            <person name="Jiang H."/>
            <person name="Qiu Q."/>
            <person name="Yang H."/>
            <person name="Zhang Y.E."/>
            <person name="Wang W."/>
            <person name="Zhu M."/>
            <person name="He S."/>
            <person name="Zhang G."/>
        </authorList>
    </citation>
    <scope>NUCLEOTIDE SEQUENCE</scope>
    <source>
        <strain evidence="3">Bchr_001</strain>
    </source>
</reference>
<dbReference type="PROSITE" id="PS00869">
    <property type="entry name" value="RENAL_DIPEPTIDASE_1"/>
    <property type="match status" value="1"/>
</dbReference>
<dbReference type="EC" id="3.4.13.19" evidence="1"/>
<keyword evidence="1" id="KW-0472">Membrane</keyword>
<dbReference type="PANTHER" id="PTHR10443">
    <property type="entry name" value="MICROSOMAL DIPEPTIDASE"/>
    <property type="match status" value="1"/>
</dbReference>
<evidence type="ECO:0000313" key="3">
    <source>
        <dbReference type="EMBL" id="MBN3290666.1"/>
    </source>
</evidence>
<comment type="caution">
    <text evidence="3">The sequence shown here is derived from an EMBL/GenBank/DDBJ whole genome shotgun (WGS) entry which is preliminary data.</text>
</comment>
<feature type="chain" id="PRO_5044976921" description="Dipeptidase" evidence="1">
    <location>
        <begin position="24"/>
        <end position="466"/>
    </location>
</feature>
<comment type="catalytic activity">
    <reaction evidence="1">
        <text>an L-aminoacyl-L-amino acid + H2O = 2 an L-alpha-amino acid</text>
        <dbReference type="Rhea" id="RHEA:48940"/>
        <dbReference type="ChEBI" id="CHEBI:15377"/>
        <dbReference type="ChEBI" id="CHEBI:59869"/>
        <dbReference type="ChEBI" id="CHEBI:77460"/>
        <dbReference type="EC" id="3.4.13.19"/>
    </reaction>
</comment>
<feature type="signal peptide" evidence="1">
    <location>
        <begin position="1"/>
        <end position="23"/>
    </location>
</feature>
<accession>A0ABS2YWQ6</accession>
<comment type="cofactor">
    <cofactor evidence="1">
        <name>Zn(2+)</name>
        <dbReference type="ChEBI" id="CHEBI:29105"/>
    </cofactor>
</comment>
<keyword evidence="1" id="KW-0479">Metal-binding</keyword>
<keyword evidence="1" id="KW-0325">Glycoprotein</keyword>
<gene>
    <name evidence="3" type="primary">Dpep2</name>
    <name evidence="3" type="ORF">GTO92_0007987</name>
</gene>
<proteinExistence type="inferred from homology"/>
<dbReference type="Gene3D" id="3.20.20.140">
    <property type="entry name" value="Metal-dependent hydrolases"/>
    <property type="match status" value="2"/>
</dbReference>
<dbReference type="CDD" id="cd01301">
    <property type="entry name" value="rDP_like"/>
    <property type="match status" value="1"/>
</dbReference>
<comment type="subunit">
    <text evidence="1">Homodimer; disulfide-linked.</text>
</comment>
<dbReference type="Proteomes" id="UP001166052">
    <property type="component" value="Unassembled WGS sequence"/>
</dbReference>
<dbReference type="EMBL" id="JAAWVN010009051">
    <property type="protein sequence ID" value="MBN3290666.1"/>
    <property type="molecule type" value="Genomic_DNA"/>
</dbReference>
<comment type="similarity">
    <text evidence="1">Belongs to the metallo-dependent hydrolases superfamily. Peptidase M19 family.</text>
</comment>
<keyword evidence="1" id="KW-0336">GPI-anchor</keyword>
<evidence type="ECO:0000256" key="1">
    <source>
        <dbReference type="RuleBase" id="RU341113"/>
    </source>
</evidence>
<keyword evidence="1" id="KW-0449">Lipoprotein</keyword>
<dbReference type="InterPro" id="IPR032466">
    <property type="entry name" value="Metal_Hydrolase"/>
</dbReference>
<keyword evidence="1" id="KW-0862">Zinc</keyword>
<keyword evidence="1" id="KW-1015">Disulfide bond</keyword>
<keyword evidence="1" id="KW-0732">Signal</keyword>
<sequence>MDEAVRGITMCFLLLLFPSPSVGSLKERALRLMAEERLIDGHNDLPLQLRKQFGNMLSKINLRSLPSTLTDIKRMDQGYLGTQGETGKMGKPPIEETGIERTKKISCLIAIEGGHAIDSSLGTLRMFYDLGVRAMALTHTCNTPWAESSSRLHSSFYNKTKGLKPFGEHVIKEMNRLGMIVDLSHTSTFTAKDVLSITKAPVIFSHSSASGVCNHPRNVPDDILQLLKQNKGLVMVNLHSGFISCSSERGNVSSVADHFDHIKKIAGAESIGIGGDYDGADRFPEGLEDVSKYPALIEELLQRGWNETELAGVLRRNFLRVFRDVEMVSSRSHRLPDEKEIAQAEVINPCRSVLKNPHDKAKSSQAANTATVFFKTIQIPPMPRISPPAYLKKTWIIRDPDYNIMVFHGILPAVFSQNCYRLDTLRKVKENPGRRQPQKVHRITFQDDPFWSHDQGQQQLEGEKAV</sequence>
<feature type="non-terminal residue" evidence="3">
    <location>
        <position position="466"/>
    </location>
</feature>